<feature type="transmembrane region" description="Helical" evidence="2">
    <location>
        <begin position="7"/>
        <end position="26"/>
    </location>
</feature>
<feature type="region of interest" description="Disordered" evidence="1">
    <location>
        <begin position="73"/>
        <end position="108"/>
    </location>
</feature>
<reference evidence="3 4" key="1">
    <citation type="submission" date="2014-03" db="EMBL/GenBank/DDBJ databases">
        <title>Draft Genome Sequences of Four Burkholderia Strains.</title>
        <authorList>
            <person name="Liu X.Y."/>
            <person name="Li C.X."/>
            <person name="Xu J.H."/>
        </authorList>
    </citation>
    <scope>NUCLEOTIDE SEQUENCE [LARGE SCALE GENOMIC DNA]</scope>
    <source>
        <strain evidence="3 4">DSM 50014</strain>
    </source>
</reference>
<evidence type="ECO:0000256" key="2">
    <source>
        <dbReference type="SAM" id="Phobius"/>
    </source>
</evidence>
<organism evidence="3 4">
    <name type="scientific">Caballeronia glathei</name>
    <dbReference type="NCBI Taxonomy" id="60547"/>
    <lineage>
        <taxon>Bacteria</taxon>
        <taxon>Pseudomonadati</taxon>
        <taxon>Pseudomonadota</taxon>
        <taxon>Betaproteobacteria</taxon>
        <taxon>Burkholderiales</taxon>
        <taxon>Burkholderiaceae</taxon>
        <taxon>Caballeronia</taxon>
    </lineage>
</organism>
<keyword evidence="2" id="KW-0472">Membrane</keyword>
<dbReference type="AlphaFoldDB" id="A0A069PND5"/>
<keyword evidence="2" id="KW-1133">Transmembrane helix</keyword>
<proteinExistence type="predicted"/>
<evidence type="ECO:0000313" key="4">
    <source>
        <dbReference type="Proteomes" id="UP000027466"/>
    </source>
</evidence>
<feature type="compositionally biased region" description="Polar residues" evidence="1">
    <location>
        <begin position="97"/>
        <end position="108"/>
    </location>
</feature>
<evidence type="ECO:0000313" key="3">
    <source>
        <dbReference type="EMBL" id="KDR41977.1"/>
    </source>
</evidence>
<accession>A0A069PND5</accession>
<gene>
    <name evidence="3" type="ORF">BG61_13765</name>
</gene>
<keyword evidence="2" id="KW-0812">Transmembrane</keyword>
<dbReference type="RefSeq" id="WP_035941712.1">
    <property type="nucleotide sequence ID" value="NZ_CADFFX010000024.1"/>
</dbReference>
<sequence length="108" mass="10876">MRKRCSGEVIVSVLIGLSVFAVLWIASLTGSKHADVNGPQPVMAAAGGSAGSPASAVAAGISGAPAQTVASTRDLSDGTRFHGPNNTAPMFQVSGEPAQTLTQTQTQR</sequence>
<dbReference type="EMBL" id="JFHC01000021">
    <property type="protein sequence ID" value="KDR41977.1"/>
    <property type="molecule type" value="Genomic_DNA"/>
</dbReference>
<name>A0A069PND5_9BURK</name>
<evidence type="ECO:0000256" key="1">
    <source>
        <dbReference type="SAM" id="MobiDB-lite"/>
    </source>
</evidence>
<keyword evidence="4" id="KW-1185">Reference proteome</keyword>
<protein>
    <submittedName>
        <fullName evidence="3">Uncharacterized protein</fullName>
    </submittedName>
</protein>
<comment type="caution">
    <text evidence="3">The sequence shown here is derived from an EMBL/GenBank/DDBJ whole genome shotgun (WGS) entry which is preliminary data.</text>
</comment>
<dbReference type="Proteomes" id="UP000027466">
    <property type="component" value="Unassembled WGS sequence"/>
</dbReference>